<dbReference type="Proteomes" id="UP000198564">
    <property type="component" value="Unassembled WGS sequence"/>
</dbReference>
<evidence type="ECO:0000256" key="2">
    <source>
        <dbReference type="ARBA" id="ARBA00022723"/>
    </source>
</evidence>
<evidence type="ECO:0000256" key="1">
    <source>
        <dbReference type="ARBA" id="ARBA00010373"/>
    </source>
</evidence>
<dbReference type="GO" id="GO:0008973">
    <property type="term" value="F:phosphopentomutase activity"/>
    <property type="evidence" value="ECO:0007669"/>
    <property type="project" value="InterPro"/>
</dbReference>
<dbReference type="InterPro" id="IPR024052">
    <property type="entry name" value="Phosphopentomutase_DeoB_cap_sf"/>
</dbReference>
<dbReference type="Gene3D" id="3.30.70.1250">
    <property type="entry name" value="Phosphopentomutase"/>
    <property type="match status" value="1"/>
</dbReference>
<keyword evidence="7" id="KW-1185">Reference proteome</keyword>
<evidence type="ECO:0000256" key="4">
    <source>
        <dbReference type="ARBA" id="ARBA00023235"/>
    </source>
</evidence>
<dbReference type="PIRSF" id="PIRSF001491">
    <property type="entry name" value="Ppentomutase"/>
    <property type="match status" value="1"/>
</dbReference>
<dbReference type="InterPro" id="IPR017850">
    <property type="entry name" value="Alkaline_phosphatase_core_sf"/>
</dbReference>
<dbReference type="EMBL" id="FNYW01000021">
    <property type="protein sequence ID" value="SEI80170.1"/>
    <property type="molecule type" value="Genomic_DNA"/>
</dbReference>
<dbReference type="InterPro" id="IPR006124">
    <property type="entry name" value="Metalloenzyme"/>
</dbReference>
<sequence>MGKFIVIVLDSFAVGAMKDVPEVRAQDVGSNTALHIIEQKKDINIPQLVELGLMNCIGEERDKFKFSQFANWGTSKLSHQGADSFLGHQEIMGTIPPIPLNEPFSASIDQVKARLIEEGYSVKEVGQENEPKILVVNDCVTVGDNLETDLGQVYNVSGCLDVISFEDLTEIGKIVRDVVKVSRVITFGGEDVTVDDLLAARKVIDKTFAGVDAPESGVYDKGYQVVHLGYGINPEVQIPTILDKNNIDVSLIGKVADIVQTKSNRLFPGVDSQYLFNQLMTQVDEIDHGFICLNIQETDLAGHAEDVDRYADRLEVSDKNISQLIKKLTTDDILIVMADHGNDPTIGHSQHTRERVPLLIYSKGMKNKHVGNRSTMSDVAATVSEYFEVEKPANGESFLGKLS</sequence>
<dbReference type="InterPro" id="IPR010045">
    <property type="entry name" value="DeoB"/>
</dbReference>
<dbReference type="PANTHER" id="PTHR21110">
    <property type="entry name" value="PHOSPHOPENTOMUTASE"/>
    <property type="match status" value="1"/>
</dbReference>
<evidence type="ECO:0000313" key="7">
    <source>
        <dbReference type="Proteomes" id="UP000198564"/>
    </source>
</evidence>
<keyword evidence="2" id="KW-0479">Metal-binding</keyword>
<dbReference type="PANTHER" id="PTHR21110:SF0">
    <property type="entry name" value="PHOSPHOPENTOMUTASE"/>
    <property type="match status" value="1"/>
</dbReference>
<dbReference type="AlphaFoldDB" id="A0A1H6TV71"/>
<accession>A0A1H6TV71</accession>
<dbReference type="NCBIfam" id="NF009049">
    <property type="entry name" value="PRK12383.1"/>
    <property type="match status" value="1"/>
</dbReference>
<dbReference type="SUPFAM" id="SSF53649">
    <property type="entry name" value="Alkaline phosphatase-like"/>
    <property type="match status" value="1"/>
</dbReference>
<evidence type="ECO:0000313" key="6">
    <source>
        <dbReference type="EMBL" id="SEI80170.1"/>
    </source>
</evidence>
<dbReference type="Pfam" id="PF01676">
    <property type="entry name" value="Metalloenzyme"/>
    <property type="match status" value="1"/>
</dbReference>
<name>A0A1H6TV71_9LACT</name>
<dbReference type="Gene3D" id="3.40.720.10">
    <property type="entry name" value="Alkaline Phosphatase, subunit A"/>
    <property type="match status" value="1"/>
</dbReference>
<dbReference type="GO" id="GO:0000287">
    <property type="term" value="F:magnesium ion binding"/>
    <property type="evidence" value="ECO:0007669"/>
    <property type="project" value="InterPro"/>
</dbReference>
<proteinExistence type="inferred from homology"/>
<evidence type="ECO:0000259" key="5">
    <source>
        <dbReference type="Pfam" id="PF01676"/>
    </source>
</evidence>
<organism evidence="6 7">
    <name type="scientific">Alkalibacterium gilvum</name>
    <dbReference type="NCBI Taxonomy" id="1130080"/>
    <lineage>
        <taxon>Bacteria</taxon>
        <taxon>Bacillati</taxon>
        <taxon>Bacillota</taxon>
        <taxon>Bacilli</taxon>
        <taxon>Lactobacillales</taxon>
        <taxon>Carnobacteriaceae</taxon>
        <taxon>Alkalibacterium</taxon>
    </lineage>
</organism>
<keyword evidence="4" id="KW-0413">Isomerase</keyword>
<evidence type="ECO:0000256" key="3">
    <source>
        <dbReference type="ARBA" id="ARBA00023211"/>
    </source>
</evidence>
<comment type="similarity">
    <text evidence="1">Belongs to the phosphopentomutase family.</text>
</comment>
<dbReference type="OrthoDB" id="9769930at2"/>
<reference evidence="7" key="1">
    <citation type="submission" date="2016-10" db="EMBL/GenBank/DDBJ databases">
        <authorList>
            <person name="Varghese N."/>
            <person name="Submissions S."/>
        </authorList>
    </citation>
    <scope>NUCLEOTIDE SEQUENCE [LARGE SCALE GENOMIC DNA]</scope>
    <source>
        <strain evidence="7">DSM 25751</strain>
    </source>
</reference>
<keyword evidence="3" id="KW-0464">Manganese</keyword>
<dbReference type="STRING" id="1130080.SAMN04488113_12120"/>
<dbReference type="GO" id="GO:0043094">
    <property type="term" value="P:metabolic compound salvage"/>
    <property type="evidence" value="ECO:0007669"/>
    <property type="project" value="InterPro"/>
</dbReference>
<protein>
    <submittedName>
        <fullName evidence="6">Phosphopentomutase</fullName>
    </submittedName>
</protein>
<dbReference type="GO" id="GO:0005829">
    <property type="term" value="C:cytosol"/>
    <property type="evidence" value="ECO:0007669"/>
    <property type="project" value="TreeGrafter"/>
</dbReference>
<dbReference type="RefSeq" id="WP_091634906.1">
    <property type="nucleotide sequence ID" value="NZ_FNYW01000021.1"/>
</dbReference>
<dbReference type="CDD" id="cd16009">
    <property type="entry name" value="PPM"/>
    <property type="match status" value="1"/>
</dbReference>
<dbReference type="GO" id="GO:0009117">
    <property type="term" value="P:nucleotide metabolic process"/>
    <property type="evidence" value="ECO:0007669"/>
    <property type="project" value="InterPro"/>
</dbReference>
<gene>
    <name evidence="6" type="ORF">SAMN04488113_12120</name>
</gene>
<feature type="domain" description="Metalloenzyme" evidence="5">
    <location>
        <begin position="3"/>
        <end position="391"/>
    </location>
</feature>